<sequence length="115" mass="12313">MPGSHIIRQPITDADSSFYYDGFVLPSSLDGPSSDHRGAFFLTVYQHLLELTPFAPAWCQTNLSSSAGLDCADSETNGHRASQVVFGDGSVAKTEESCRQGPGNAALLKPVAYFN</sequence>
<evidence type="ECO:0000313" key="2">
    <source>
        <dbReference type="Proteomes" id="UP001283361"/>
    </source>
</evidence>
<dbReference type="EMBL" id="JAWDGP010002514">
    <property type="protein sequence ID" value="KAK3782325.1"/>
    <property type="molecule type" value="Genomic_DNA"/>
</dbReference>
<comment type="caution">
    <text evidence="1">The sequence shown here is derived from an EMBL/GenBank/DDBJ whole genome shotgun (WGS) entry which is preliminary data.</text>
</comment>
<dbReference type="AlphaFoldDB" id="A0AAE1DU17"/>
<accession>A0AAE1DU17</accession>
<keyword evidence="2" id="KW-1185">Reference proteome</keyword>
<evidence type="ECO:0000313" key="1">
    <source>
        <dbReference type="EMBL" id="KAK3782325.1"/>
    </source>
</evidence>
<gene>
    <name evidence="1" type="ORF">RRG08_027873</name>
</gene>
<name>A0AAE1DU17_9GAST</name>
<reference evidence="1" key="1">
    <citation type="journal article" date="2023" name="G3 (Bethesda)">
        <title>A reference genome for the long-term kleptoplast-retaining sea slug Elysia crispata morphotype clarki.</title>
        <authorList>
            <person name="Eastman K.E."/>
            <person name="Pendleton A.L."/>
            <person name="Shaikh M.A."/>
            <person name="Suttiyut T."/>
            <person name="Ogas R."/>
            <person name="Tomko P."/>
            <person name="Gavelis G."/>
            <person name="Widhalm J.R."/>
            <person name="Wisecaver J.H."/>
        </authorList>
    </citation>
    <scope>NUCLEOTIDE SEQUENCE</scope>
    <source>
        <strain evidence="1">ECLA1</strain>
    </source>
</reference>
<proteinExistence type="predicted"/>
<organism evidence="1 2">
    <name type="scientific">Elysia crispata</name>
    <name type="common">lettuce slug</name>
    <dbReference type="NCBI Taxonomy" id="231223"/>
    <lineage>
        <taxon>Eukaryota</taxon>
        <taxon>Metazoa</taxon>
        <taxon>Spiralia</taxon>
        <taxon>Lophotrochozoa</taxon>
        <taxon>Mollusca</taxon>
        <taxon>Gastropoda</taxon>
        <taxon>Heterobranchia</taxon>
        <taxon>Euthyneura</taxon>
        <taxon>Panpulmonata</taxon>
        <taxon>Sacoglossa</taxon>
        <taxon>Placobranchoidea</taxon>
        <taxon>Plakobranchidae</taxon>
        <taxon>Elysia</taxon>
    </lineage>
</organism>
<protein>
    <submittedName>
        <fullName evidence="1">Uncharacterized protein</fullName>
    </submittedName>
</protein>
<dbReference type="Proteomes" id="UP001283361">
    <property type="component" value="Unassembled WGS sequence"/>
</dbReference>